<dbReference type="EMBL" id="JBHLWB010000003">
    <property type="protein sequence ID" value="MFC0308772.1"/>
    <property type="molecule type" value="Genomic_DNA"/>
</dbReference>
<sequence length="180" mass="20499">MQKPDILAVNVAAKSRLFEIQSVDLRFSNGALRTYERFKPASRSAVMVLALDEQQNLLLTYEYAVGTEQYELGFPKGLMEIGETPEQSANRELQEEIGFGAEKFTLLRTVINSPGYMNNPMHILLAESLYPSRLEGDEPEPLQLVRYPLAKIDKLLEDPTFNEARNLSALFLLKQYLTQR</sequence>
<gene>
    <name evidence="3" type="primary">nudE</name>
    <name evidence="3" type="ORF">ACFFHK_03495</name>
</gene>
<dbReference type="GO" id="GO:0016787">
    <property type="term" value="F:hydrolase activity"/>
    <property type="evidence" value="ECO:0007669"/>
    <property type="project" value="UniProtKB-KW"/>
</dbReference>
<reference evidence="3 4" key="1">
    <citation type="submission" date="2024-09" db="EMBL/GenBank/DDBJ databases">
        <authorList>
            <person name="Sun Q."/>
            <person name="Mori K."/>
        </authorList>
    </citation>
    <scope>NUCLEOTIDE SEQUENCE [LARGE SCALE GENOMIC DNA]</scope>
    <source>
        <strain evidence="3 4">CCM 7539</strain>
    </source>
</reference>
<protein>
    <submittedName>
        <fullName evidence="3">ADP compounds hydrolase NudE</fullName>
        <ecNumber evidence="3">3.6.1.-</ecNumber>
    </submittedName>
</protein>
<evidence type="ECO:0000313" key="4">
    <source>
        <dbReference type="Proteomes" id="UP001589767"/>
    </source>
</evidence>
<dbReference type="NCBIfam" id="NF008736">
    <property type="entry name" value="PRK11762.1"/>
    <property type="match status" value="1"/>
</dbReference>
<comment type="caution">
    <text evidence="3">The sequence shown here is derived from an EMBL/GenBank/DDBJ whole genome shotgun (WGS) entry which is preliminary data.</text>
</comment>
<proteinExistence type="predicted"/>
<keyword evidence="1 3" id="KW-0378">Hydrolase</keyword>
<dbReference type="SUPFAM" id="SSF55811">
    <property type="entry name" value="Nudix"/>
    <property type="match status" value="1"/>
</dbReference>
<feature type="domain" description="Nudix hydrolase" evidence="2">
    <location>
        <begin position="41"/>
        <end position="169"/>
    </location>
</feature>
<dbReference type="Proteomes" id="UP001589767">
    <property type="component" value="Unassembled WGS sequence"/>
</dbReference>
<dbReference type="RefSeq" id="WP_382369439.1">
    <property type="nucleotide sequence ID" value="NZ_JBHLWB010000003.1"/>
</dbReference>
<accession>A0ABV6H171</accession>
<dbReference type="PANTHER" id="PTHR11839:SF12">
    <property type="entry name" value="ADP COMPOUNDS HYDROLASE NUDE"/>
    <property type="match status" value="1"/>
</dbReference>
<evidence type="ECO:0000256" key="1">
    <source>
        <dbReference type="ARBA" id="ARBA00022801"/>
    </source>
</evidence>
<name>A0ABV6H171_9PAST</name>
<dbReference type="EC" id="3.6.1.-" evidence="3"/>
<dbReference type="Pfam" id="PF00293">
    <property type="entry name" value="NUDIX"/>
    <property type="match status" value="1"/>
</dbReference>
<keyword evidence="4" id="KW-1185">Reference proteome</keyword>
<dbReference type="PANTHER" id="PTHR11839">
    <property type="entry name" value="UDP/ADP-SUGAR PYROPHOSPHATASE"/>
    <property type="match status" value="1"/>
</dbReference>
<evidence type="ECO:0000313" key="3">
    <source>
        <dbReference type="EMBL" id="MFC0308772.1"/>
    </source>
</evidence>
<organism evidence="3 4">
    <name type="scientific">Gallibacterium trehalosifermentans</name>
    <dbReference type="NCBI Taxonomy" id="516935"/>
    <lineage>
        <taxon>Bacteria</taxon>
        <taxon>Pseudomonadati</taxon>
        <taxon>Pseudomonadota</taxon>
        <taxon>Gammaproteobacteria</taxon>
        <taxon>Pasteurellales</taxon>
        <taxon>Pasteurellaceae</taxon>
        <taxon>Gallibacterium</taxon>
    </lineage>
</organism>
<dbReference type="CDD" id="cd24156">
    <property type="entry name" value="NUDIX_ADPRase_NudE"/>
    <property type="match status" value="1"/>
</dbReference>
<dbReference type="InterPro" id="IPR015797">
    <property type="entry name" value="NUDIX_hydrolase-like_dom_sf"/>
</dbReference>
<dbReference type="PROSITE" id="PS51462">
    <property type="entry name" value="NUDIX"/>
    <property type="match status" value="1"/>
</dbReference>
<dbReference type="InterPro" id="IPR000086">
    <property type="entry name" value="NUDIX_hydrolase_dom"/>
</dbReference>
<dbReference type="Gene3D" id="3.90.79.10">
    <property type="entry name" value="Nucleoside Triphosphate Pyrophosphohydrolase"/>
    <property type="match status" value="1"/>
</dbReference>
<evidence type="ECO:0000259" key="2">
    <source>
        <dbReference type="PROSITE" id="PS51462"/>
    </source>
</evidence>